<name>A0AAN7DGM4_9FUNG</name>
<gene>
    <name evidence="2" type="ORF">ATC70_006118</name>
</gene>
<evidence type="ECO:0000259" key="1">
    <source>
        <dbReference type="SMART" id="SM00225"/>
    </source>
</evidence>
<dbReference type="InterPro" id="IPR011333">
    <property type="entry name" value="SKP1/BTB/POZ_sf"/>
</dbReference>
<dbReference type="RefSeq" id="XP_064680776.1">
    <property type="nucleotide sequence ID" value="XM_064825399.1"/>
</dbReference>
<dbReference type="AlphaFoldDB" id="A0AAN7DGM4"/>
<dbReference type="PANTHER" id="PTHR14499">
    <property type="entry name" value="POTASSIUM CHANNEL TETRAMERIZATION DOMAIN-CONTAINING"/>
    <property type="match status" value="1"/>
</dbReference>
<reference evidence="2 3" key="1">
    <citation type="submission" date="2022-11" db="EMBL/GenBank/DDBJ databases">
        <title>Mucor velutinosus strain NIH1002 WGS.</title>
        <authorList>
            <person name="Subramanian P."/>
            <person name="Mullikin J.C."/>
            <person name="Segre J.A."/>
            <person name="Zelazny A.M."/>
        </authorList>
    </citation>
    <scope>NUCLEOTIDE SEQUENCE [LARGE SCALE GENOMIC DNA]</scope>
    <source>
        <strain evidence="2 3">NIH1002</strain>
    </source>
</reference>
<dbReference type="EMBL" id="JASEJX010000016">
    <property type="protein sequence ID" value="KAK4514110.1"/>
    <property type="molecule type" value="Genomic_DNA"/>
</dbReference>
<dbReference type="Proteomes" id="UP001304243">
    <property type="component" value="Unassembled WGS sequence"/>
</dbReference>
<dbReference type="GO" id="GO:0051260">
    <property type="term" value="P:protein homooligomerization"/>
    <property type="evidence" value="ECO:0007669"/>
    <property type="project" value="InterPro"/>
</dbReference>
<accession>A0AAN7DGM4</accession>
<feature type="domain" description="BTB" evidence="1">
    <location>
        <begin position="5"/>
        <end position="108"/>
    </location>
</feature>
<organism evidence="2 3">
    <name type="scientific">Mucor velutinosus</name>
    <dbReference type="NCBI Taxonomy" id="708070"/>
    <lineage>
        <taxon>Eukaryota</taxon>
        <taxon>Fungi</taxon>
        <taxon>Fungi incertae sedis</taxon>
        <taxon>Mucoromycota</taxon>
        <taxon>Mucoromycotina</taxon>
        <taxon>Mucoromycetes</taxon>
        <taxon>Mucorales</taxon>
        <taxon>Mucorineae</taxon>
        <taxon>Mucoraceae</taxon>
        <taxon>Mucor</taxon>
    </lineage>
</organism>
<sequence>MGTANLMKFIVGGQAFEAPEDALKTSLYFRKLASNVPQPDAIIVGEELSGYYWIDRDPEIFRDILHYLKTLEIHSTDEHYLRILQNEARFYGFDDLVKRIDLMLTDTALYDKLFKETYESKETGYLPVNFDTVKFDTTLNQTLVQAFRYPASQDHYEAKIVIKNS</sequence>
<keyword evidence="3" id="KW-1185">Reference proteome</keyword>
<evidence type="ECO:0000313" key="2">
    <source>
        <dbReference type="EMBL" id="KAK4514110.1"/>
    </source>
</evidence>
<dbReference type="Gene3D" id="3.30.710.10">
    <property type="entry name" value="Potassium Channel Kv1.1, Chain A"/>
    <property type="match status" value="1"/>
</dbReference>
<evidence type="ECO:0000313" key="3">
    <source>
        <dbReference type="Proteomes" id="UP001304243"/>
    </source>
</evidence>
<comment type="caution">
    <text evidence="2">The sequence shown here is derived from an EMBL/GenBank/DDBJ whole genome shotgun (WGS) entry which is preliminary data.</text>
</comment>
<dbReference type="SMART" id="SM00225">
    <property type="entry name" value="BTB"/>
    <property type="match status" value="1"/>
</dbReference>
<proteinExistence type="predicted"/>
<protein>
    <recommendedName>
        <fullName evidence="1">BTB domain-containing protein</fullName>
    </recommendedName>
</protein>
<dbReference type="SUPFAM" id="SSF54695">
    <property type="entry name" value="POZ domain"/>
    <property type="match status" value="1"/>
</dbReference>
<dbReference type="PANTHER" id="PTHR14499:SF136">
    <property type="entry name" value="GH08630P"/>
    <property type="match status" value="1"/>
</dbReference>
<dbReference type="InterPro" id="IPR003131">
    <property type="entry name" value="T1-type_BTB"/>
</dbReference>
<dbReference type="InterPro" id="IPR000210">
    <property type="entry name" value="BTB/POZ_dom"/>
</dbReference>
<dbReference type="GeneID" id="89949804"/>
<dbReference type="Pfam" id="PF02214">
    <property type="entry name" value="BTB_2"/>
    <property type="match status" value="1"/>
</dbReference>